<evidence type="ECO:0000313" key="7">
    <source>
        <dbReference type="EMBL" id="KAL0245652.1"/>
    </source>
</evidence>
<accession>A0ABR3BP20</accession>
<feature type="compositionally biased region" description="Basic residues" evidence="5">
    <location>
        <begin position="261"/>
        <end position="279"/>
    </location>
</feature>
<evidence type="ECO:0000256" key="5">
    <source>
        <dbReference type="SAM" id="MobiDB-lite"/>
    </source>
</evidence>
<protein>
    <recommendedName>
        <fullName evidence="6">DNA endonuclease activator Ctp1 C-terminal domain-containing protein</fullName>
    </recommendedName>
</protein>
<dbReference type="PANTHER" id="PTHR15107:SF0">
    <property type="entry name" value="DNA ENDONUCLEASE ACTIVATOR CTP1 C-TERMINAL DOMAIN-CONTAINING PROTEIN"/>
    <property type="match status" value="1"/>
</dbReference>
<keyword evidence="3" id="KW-0539">Nucleus</keyword>
<dbReference type="PANTHER" id="PTHR15107">
    <property type="entry name" value="RETINOBLASTOMA BINDING PROTEIN 8"/>
    <property type="match status" value="1"/>
</dbReference>
<dbReference type="Pfam" id="PF08573">
    <property type="entry name" value="SAE2"/>
    <property type="match status" value="1"/>
</dbReference>
<feature type="region of interest" description="Disordered" evidence="5">
    <location>
        <begin position="594"/>
        <end position="673"/>
    </location>
</feature>
<feature type="region of interest" description="Disordered" evidence="5">
    <location>
        <begin position="370"/>
        <end position="421"/>
    </location>
</feature>
<feature type="region of interest" description="Disordered" evidence="5">
    <location>
        <begin position="443"/>
        <end position="502"/>
    </location>
</feature>
<comment type="caution">
    <text evidence="7">The sequence shown here is derived from an EMBL/GenBank/DDBJ whole genome shotgun (WGS) entry which is preliminary data.</text>
</comment>
<evidence type="ECO:0000256" key="1">
    <source>
        <dbReference type="ARBA" id="ARBA00004123"/>
    </source>
</evidence>
<keyword evidence="8" id="KW-1185">Reference proteome</keyword>
<dbReference type="InterPro" id="IPR033316">
    <property type="entry name" value="RBBP8-like"/>
</dbReference>
<feature type="compositionally biased region" description="Basic and acidic residues" evidence="5">
    <location>
        <begin position="602"/>
        <end position="619"/>
    </location>
</feature>
<gene>
    <name evidence="7" type="ORF">I308_104786</name>
</gene>
<feature type="coiled-coil region" evidence="4">
    <location>
        <begin position="67"/>
        <end position="168"/>
    </location>
</feature>
<dbReference type="GeneID" id="91991642"/>
<name>A0ABR3BP20_9TREE</name>
<feature type="compositionally biased region" description="Low complexity" evidence="5">
    <location>
        <begin position="458"/>
        <end position="473"/>
    </location>
</feature>
<proteinExistence type="predicted"/>
<evidence type="ECO:0000313" key="8">
    <source>
        <dbReference type="Proteomes" id="UP000054399"/>
    </source>
</evidence>
<feature type="region of interest" description="Disordered" evidence="5">
    <location>
        <begin position="258"/>
        <end position="306"/>
    </location>
</feature>
<evidence type="ECO:0000256" key="2">
    <source>
        <dbReference type="ARBA" id="ARBA00022763"/>
    </source>
</evidence>
<evidence type="ECO:0000259" key="6">
    <source>
        <dbReference type="Pfam" id="PF08573"/>
    </source>
</evidence>
<dbReference type="Proteomes" id="UP000054399">
    <property type="component" value="Unassembled WGS sequence"/>
</dbReference>
<feature type="compositionally biased region" description="Polar residues" evidence="5">
    <location>
        <begin position="370"/>
        <end position="381"/>
    </location>
</feature>
<feature type="region of interest" description="Disordered" evidence="5">
    <location>
        <begin position="196"/>
        <end position="215"/>
    </location>
</feature>
<feature type="compositionally biased region" description="Basic and acidic residues" evidence="5">
    <location>
        <begin position="640"/>
        <end position="661"/>
    </location>
</feature>
<dbReference type="EMBL" id="ATAM02000008">
    <property type="protein sequence ID" value="KAL0245652.1"/>
    <property type="molecule type" value="Genomic_DNA"/>
</dbReference>
<feature type="domain" description="DNA endonuclease activator Ctp1 C-terminal" evidence="6">
    <location>
        <begin position="548"/>
        <end position="637"/>
    </location>
</feature>
<dbReference type="InterPro" id="IPR013882">
    <property type="entry name" value="Ctp1_C"/>
</dbReference>
<evidence type="ECO:0000256" key="4">
    <source>
        <dbReference type="SAM" id="Coils"/>
    </source>
</evidence>
<reference evidence="7" key="2">
    <citation type="submission" date="2024-01" db="EMBL/GenBank/DDBJ databases">
        <title>Comparative genomics of Cryptococcus and Kwoniella reveals pathogenesis evolution and contrasting modes of karyotype evolution via chromosome fusion or intercentromeric recombination.</title>
        <authorList>
            <person name="Coelho M.A."/>
            <person name="David-Palma M."/>
            <person name="Shea T."/>
            <person name="Bowers K."/>
            <person name="Mcginley-Smith S."/>
            <person name="Mohammad A.W."/>
            <person name="Gnirke A."/>
            <person name="Yurkov A.M."/>
            <person name="Nowrousian M."/>
            <person name="Sun S."/>
            <person name="Cuomo C.A."/>
            <person name="Heitman J."/>
        </authorList>
    </citation>
    <scope>NUCLEOTIDE SEQUENCE</scope>
    <source>
        <strain evidence="7">IND107</strain>
    </source>
</reference>
<sequence length="673" mass="76147">MDIPKRSQLLTRTRTDTERASRWWTEGIKASASASCDLPSVLNSPSKHNRAMEEEIKRLREYLVAIRKGYERQIEEEENISMNLRDRIGRLEEKFRKEKAKVEQAQVKESEMKVSLELLEDQLTRERDDWNKFMHDLKETLAKEKDEKERLQQEIDSLKEEKSRSAEVSAAPPTNVFMSPRALQPINTNIPAPLVSTTPSTPSRKVAAHPPSPSALRKSYAHLESQHKALKVAYDKLNERHERDMRYLKTYAAVVADREERRRKKRAEKRAQRSVRKGSAHSVSFSHEGNAPATVYHKKDNAGPAMPSVTTDDETDFYEAIEATDKQIDTGNVALNSTTENGQPASIRTSILTNTTLQPVSIPIAPGAQSLAQPQNQNRASPLTEPPQPPATPTTWKRKGSDNDLDLLSPPDKTSTVTTPSVFSRNLVRDRLRESSLRKAVISRAHGAGAPNPLITRSETSSASTPGPSSTKSDSSGAKRKAVDLEGLSPAEKAAQRRLINKLPTSEKRELYKKYKKGGRYMVPEALERRATEEFEIDPAQNEGAAFAFHDVKRKKTERMQMHGGDCECCKGYYEAVGVMPKFHQAPSWKDQEQLGEEDEEHAAREHLNKVSRHREDWVKPPTPPGYWQIGFPTTQEVEEQNRKADEMARGRDERIRKEAMQKGGKWRKKSEV</sequence>
<keyword evidence="2" id="KW-0227">DNA damage</keyword>
<comment type="subcellular location">
    <subcellularLocation>
        <location evidence="1">Nucleus</location>
    </subcellularLocation>
</comment>
<evidence type="ECO:0000256" key="3">
    <source>
        <dbReference type="ARBA" id="ARBA00023242"/>
    </source>
</evidence>
<reference evidence="7" key="1">
    <citation type="submission" date="2015-01" db="EMBL/GenBank/DDBJ databases">
        <authorList>
            <consortium name="The Broad Institute Genomics Platform"/>
            <person name="Cuomo C."/>
            <person name="Litvintseva A."/>
            <person name="Chen Y."/>
            <person name="Heitman J."/>
            <person name="Sun S."/>
            <person name="Springer D."/>
            <person name="Dromer F."/>
            <person name="Young S."/>
            <person name="Zeng Q."/>
            <person name="Gargeya S."/>
            <person name="Abouelleil A."/>
            <person name="Alvarado L."/>
            <person name="Chapman S.B."/>
            <person name="Gainer-Dewar J."/>
            <person name="Goldberg J."/>
            <person name="Griggs A."/>
            <person name="Gujja S."/>
            <person name="Hansen M."/>
            <person name="Howarth C."/>
            <person name="Imamovic A."/>
            <person name="Larimer J."/>
            <person name="Murphy C."/>
            <person name="Naylor J."/>
            <person name="Pearson M."/>
            <person name="Priest M."/>
            <person name="Roberts A."/>
            <person name="Saif S."/>
            <person name="Shea T."/>
            <person name="Sykes S."/>
            <person name="Wortman J."/>
            <person name="Nusbaum C."/>
            <person name="Birren B."/>
        </authorList>
    </citation>
    <scope>NUCLEOTIDE SEQUENCE</scope>
    <source>
        <strain evidence="7">IND107</strain>
    </source>
</reference>
<organism evidence="7 8">
    <name type="scientific">Cryptococcus tetragattii IND107</name>
    <dbReference type="NCBI Taxonomy" id="1296105"/>
    <lineage>
        <taxon>Eukaryota</taxon>
        <taxon>Fungi</taxon>
        <taxon>Dikarya</taxon>
        <taxon>Basidiomycota</taxon>
        <taxon>Agaricomycotina</taxon>
        <taxon>Tremellomycetes</taxon>
        <taxon>Tremellales</taxon>
        <taxon>Cryptococcaceae</taxon>
        <taxon>Cryptococcus</taxon>
        <taxon>Cryptococcus gattii species complex</taxon>
    </lineage>
</organism>
<keyword evidence="4" id="KW-0175">Coiled coil</keyword>
<dbReference type="RefSeq" id="XP_066612736.1">
    <property type="nucleotide sequence ID" value="XM_066759249.1"/>
</dbReference>